<name>A0ABS4GLN4_9BACL</name>
<reference evidence="2 3" key="1">
    <citation type="submission" date="2021-03" db="EMBL/GenBank/DDBJ databases">
        <title>Genomic Encyclopedia of Type Strains, Phase IV (KMG-IV): sequencing the most valuable type-strain genomes for metagenomic binning, comparative biology and taxonomic classification.</title>
        <authorList>
            <person name="Goeker M."/>
        </authorList>
    </citation>
    <scope>NUCLEOTIDE SEQUENCE [LARGE SCALE GENOMIC DNA]</scope>
    <source>
        <strain evidence="2 3">DSM 24738</strain>
    </source>
</reference>
<dbReference type="Proteomes" id="UP001519343">
    <property type="component" value="Unassembled WGS sequence"/>
</dbReference>
<dbReference type="PROSITE" id="PS51257">
    <property type="entry name" value="PROKAR_LIPOPROTEIN"/>
    <property type="match status" value="1"/>
</dbReference>
<keyword evidence="3" id="KW-1185">Reference proteome</keyword>
<gene>
    <name evidence="2" type="ORF">J2Z37_001153</name>
</gene>
<feature type="signal peptide" evidence="1">
    <location>
        <begin position="1"/>
        <end position="28"/>
    </location>
</feature>
<keyword evidence="2" id="KW-0449">Lipoprotein</keyword>
<sequence length="107" mass="12182">MKMPKHRTCLGKLMPLAIVGCLSIGVLAGCGTANRNFDVNQYNGRYHLNQYNGHVNDLTPNDDSLYRYNYYYDYDGVSRLGNNLNNNQLRTDWMDRNRAGTGPMSGR</sequence>
<proteinExistence type="predicted"/>
<dbReference type="RefSeq" id="WP_209809241.1">
    <property type="nucleotide sequence ID" value="NZ_JAGGKT010000002.1"/>
</dbReference>
<accession>A0ABS4GLN4</accession>
<protein>
    <submittedName>
        <fullName evidence="2">Lipoprotein</fullName>
    </submittedName>
</protein>
<dbReference type="EMBL" id="JAGGKT010000002">
    <property type="protein sequence ID" value="MBP1931156.1"/>
    <property type="molecule type" value="Genomic_DNA"/>
</dbReference>
<comment type="caution">
    <text evidence="2">The sequence shown here is derived from an EMBL/GenBank/DDBJ whole genome shotgun (WGS) entry which is preliminary data.</text>
</comment>
<evidence type="ECO:0000256" key="1">
    <source>
        <dbReference type="SAM" id="SignalP"/>
    </source>
</evidence>
<evidence type="ECO:0000313" key="3">
    <source>
        <dbReference type="Proteomes" id="UP001519343"/>
    </source>
</evidence>
<keyword evidence="1" id="KW-0732">Signal</keyword>
<evidence type="ECO:0000313" key="2">
    <source>
        <dbReference type="EMBL" id="MBP1931156.1"/>
    </source>
</evidence>
<feature type="chain" id="PRO_5046858169" evidence="1">
    <location>
        <begin position="29"/>
        <end position="107"/>
    </location>
</feature>
<organism evidence="2 3">
    <name type="scientific">Ammoniphilus resinae</name>
    <dbReference type="NCBI Taxonomy" id="861532"/>
    <lineage>
        <taxon>Bacteria</taxon>
        <taxon>Bacillati</taxon>
        <taxon>Bacillota</taxon>
        <taxon>Bacilli</taxon>
        <taxon>Bacillales</taxon>
        <taxon>Paenibacillaceae</taxon>
        <taxon>Aneurinibacillus group</taxon>
        <taxon>Ammoniphilus</taxon>
    </lineage>
</organism>